<accession>A0A318TBJ8</accession>
<gene>
    <name evidence="4" type="ORF">BJ122_1268</name>
</gene>
<protein>
    <submittedName>
        <fullName evidence="4">Flagellar motor protein MotB</fullName>
    </submittedName>
</protein>
<keyword evidence="1 2" id="KW-0472">Membrane</keyword>
<dbReference type="SUPFAM" id="SSF103088">
    <property type="entry name" value="OmpA-like"/>
    <property type="match status" value="1"/>
</dbReference>
<dbReference type="PANTHER" id="PTHR30329">
    <property type="entry name" value="STATOR ELEMENT OF FLAGELLAR MOTOR COMPLEX"/>
    <property type="match status" value="1"/>
</dbReference>
<dbReference type="InterPro" id="IPR050330">
    <property type="entry name" value="Bact_OuterMem_StrucFunc"/>
</dbReference>
<dbReference type="PANTHER" id="PTHR30329:SF21">
    <property type="entry name" value="LIPOPROTEIN YIAD-RELATED"/>
    <property type="match status" value="1"/>
</dbReference>
<feature type="transmembrane region" description="Helical" evidence="2">
    <location>
        <begin position="16"/>
        <end position="40"/>
    </location>
</feature>
<reference evidence="4 5" key="1">
    <citation type="submission" date="2018-06" db="EMBL/GenBank/DDBJ databases">
        <title>Genomic Encyclopedia of Archaeal and Bacterial Type Strains, Phase II (KMG-II): from individual species to whole genera.</title>
        <authorList>
            <person name="Goeker M."/>
        </authorList>
    </citation>
    <scope>NUCLEOTIDE SEQUENCE [LARGE SCALE GENOMIC DNA]</scope>
    <source>
        <strain evidence="4 5">JCM 11668</strain>
    </source>
</reference>
<dbReference type="PROSITE" id="PS51123">
    <property type="entry name" value="OMPA_2"/>
    <property type="match status" value="1"/>
</dbReference>
<keyword evidence="4" id="KW-0969">Cilium</keyword>
<dbReference type="AlphaFoldDB" id="A0A318TBJ8"/>
<keyword evidence="2" id="KW-0812">Transmembrane</keyword>
<keyword evidence="4" id="KW-0966">Cell projection</keyword>
<evidence type="ECO:0000313" key="4">
    <source>
        <dbReference type="EMBL" id="PYF01130.1"/>
    </source>
</evidence>
<keyword evidence="4" id="KW-0282">Flagellum</keyword>
<dbReference type="GO" id="GO:0016020">
    <property type="term" value="C:membrane"/>
    <property type="evidence" value="ECO:0007669"/>
    <property type="project" value="UniProtKB-UniRule"/>
</dbReference>
<dbReference type="Gene3D" id="3.30.1330.60">
    <property type="entry name" value="OmpA-like domain"/>
    <property type="match status" value="1"/>
</dbReference>
<name>A0A318TBJ8_9BRAD</name>
<dbReference type="Proteomes" id="UP000248148">
    <property type="component" value="Unassembled WGS sequence"/>
</dbReference>
<comment type="caution">
    <text evidence="4">The sequence shown here is derived from an EMBL/GenBank/DDBJ whole genome shotgun (WGS) entry which is preliminary data.</text>
</comment>
<dbReference type="RefSeq" id="WP_110782293.1">
    <property type="nucleotide sequence ID" value="NZ_QJTI01000026.1"/>
</dbReference>
<keyword evidence="2" id="KW-1133">Transmembrane helix</keyword>
<evidence type="ECO:0000256" key="2">
    <source>
        <dbReference type="SAM" id="Phobius"/>
    </source>
</evidence>
<evidence type="ECO:0000259" key="3">
    <source>
        <dbReference type="PROSITE" id="PS51123"/>
    </source>
</evidence>
<dbReference type="EMBL" id="QJTI01000026">
    <property type="protein sequence ID" value="PYF01130.1"/>
    <property type="molecule type" value="Genomic_DNA"/>
</dbReference>
<feature type="domain" description="OmpA-like" evidence="3">
    <location>
        <begin position="107"/>
        <end position="259"/>
    </location>
</feature>
<proteinExistence type="predicted"/>
<organism evidence="4 5">
    <name type="scientific">Rhodopseudomonas faecalis</name>
    <dbReference type="NCBI Taxonomy" id="99655"/>
    <lineage>
        <taxon>Bacteria</taxon>
        <taxon>Pseudomonadati</taxon>
        <taxon>Pseudomonadota</taxon>
        <taxon>Alphaproteobacteria</taxon>
        <taxon>Hyphomicrobiales</taxon>
        <taxon>Nitrobacteraceae</taxon>
        <taxon>Rhodopseudomonas</taxon>
    </lineage>
</organism>
<dbReference type="OrthoDB" id="5525824at2"/>
<dbReference type="InterPro" id="IPR006665">
    <property type="entry name" value="OmpA-like"/>
</dbReference>
<keyword evidence="5" id="KW-1185">Reference proteome</keyword>
<evidence type="ECO:0000256" key="1">
    <source>
        <dbReference type="PROSITE-ProRule" id="PRU00473"/>
    </source>
</evidence>
<dbReference type="CDD" id="cd07185">
    <property type="entry name" value="OmpA_C-like"/>
    <property type="match status" value="1"/>
</dbReference>
<sequence>MIANESTSESEEGENYFVSMTDMMVGVLFIFLIMLMIFALDFRTKTDVQDNAIDVAREIARKLDDLQKDVTAEMAYLDRSQETRRKLLMTLKAELKMDGMDVQIDEANGVLRLTEDAVRFDASQSVLLDRAKLNVDRIARVLERVIPSYVACQIVAGQNKCRTGLESSVETVFIEGHTDSTGARGGDDRYNWQLSVERSVNTYREIVNVAPSLRGLRNTRNEEIMSVSGYASTRPIDPNENREAWAKNRRIDLRFVMEVDAKQRLKQIINLTETMKGEIERLVTVSGGRK</sequence>
<evidence type="ECO:0000313" key="5">
    <source>
        <dbReference type="Proteomes" id="UP000248148"/>
    </source>
</evidence>
<dbReference type="InterPro" id="IPR036737">
    <property type="entry name" value="OmpA-like_sf"/>
</dbReference>